<evidence type="ECO:0000313" key="1">
    <source>
        <dbReference type="EMBL" id="KAH7940873.1"/>
    </source>
</evidence>
<organism evidence="1 2">
    <name type="scientific">Dermacentor silvarum</name>
    <name type="common">Tick</name>
    <dbReference type="NCBI Taxonomy" id="543639"/>
    <lineage>
        <taxon>Eukaryota</taxon>
        <taxon>Metazoa</taxon>
        <taxon>Ecdysozoa</taxon>
        <taxon>Arthropoda</taxon>
        <taxon>Chelicerata</taxon>
        <taxon>Arachnida</taxon>
        <taxon>Acari</taxon>
        <taxon>Parasitiformes</taxon>
        <taxon>Ixodida</taxon>
        <taxon>Ixodoidea</taxon>
        <taxon>Ixodidae</taxon>
        <taxon>Rhipicephalinae</taxon>
        <taxon>Dermacentor</taxon>
    </lineage>
</organism>
<evidence type="ECO:0000313" key="2">
    <source>
        <dbReference type="Proteomes" id="UP000821865"/>
    </source>
</evidence>
<dbReference type="Proteomes" id="UP000821865">
    <property type="component" value="Chromosome 7"/>
</dbReference>
<gene>
    <name evidence="1" type="ORF">HPB49_007273</name>
</gene>
<name>A0ACB8CDM4_DERSI</name>
<comment type="caution">
    <text evidence="1">The sequence shown here is derived from an EMBL/GenBank/DDBJ whole genome shotgun (WGS) entry which is preliminary data.</text>
</comment>
<keyword evidence="2" id="KW-1185">Reference proteome</keyword>
<sequence>MDFEIYQGKSTPLAETSLGLGPNTVLRLVRTLPEKFSIFFDRHFTTIPLLDEVLKKGIDGTGTIMANRVRSVRFRSDSEMKQGDIDELTRNDEKVAIVKWKDSRTVLLASTCAGATNVEPVKRWPAIPRAILGGGEKRHRQGQGATSTSHHFLVTMVNKLLILSKLLRANYRFPGSYLQMPRKKFLTLEEAVEMFLTDDSAQVADIVLLAPPSADDVVTDEEEGDSDIAVVGALPSDVAEVQTDLTCQDLQALQEDYQKVTSELATLKRYPSVNGPRSRKTIADISVETPSGAVSPGGSVVAQSATLLQRFRSSAVPVASAYQPWTEAQMKILAQAEAGLPPGERLVNAALAAVYTTRSLDAIKSLRRQTRYREILAEESARQQIPASEWPSRHEGEVESNSENADYSASNLPSAEDAYDVLSSWGLDDRGLAINLTSSPLTMSDLRALYEFFGIKTRRGKRPGARRGDKCKLQRRPDERSRSFKRRLYAEHQRLYGLGPKVLLEELISSAGFREPVSLEDIHETFDLIFASESPAVPANAVTKT</sequence>
<dbReference type="EMBL" id="CM023476">
    <property type="protein sequence ID" value="KAH7940873.1"/>
    <property type="molecule type" value="Genomic_DNA"/>
</dbReference>
<reference evidence="1" key="1">
    <citation type="submission" date="2020-05" db="EMBL/GenBank/DDBJ databases">
        <title>Large-scale comparative analyses of tick genomes elucidate their genetic diversity and vector capacities.</title>
        <authorList>
            <person name="Jia N."/>
            <person name="Wang J."/>
            <person name="Shi W."/>
            <person name="Du L."/>
            <person name="Sun Y."/>
            <person name="Zhan W."/>
            <person name="Jiang J."/>
            <person name="Wang Q."/>
            <person name="Zhang B."/>
            <person name="Ji P."/>
            <person name="Sakyi L.B."/>
            <person name="Cui X."/>
            <person name="Yuan T."/>
            <person name="Jiang B."/>
            <person name="Yang W."/>
            <person name="Lam T.T.-Y."/>
            <person name="Chang Q."/>
            <person name="Ding S."/>
            <person name="Wang X."/>
            <person name="Zhu J."/>
            <person name="Ruan X."/>
            <person name="Zhao L."/>
            <person name="Wei J."/>
            <person name="Que T."/>
            <person name="Du C."/>
            <person name="Cheng J."/>
            <person name="Dai P."/>
            <person name="Han X."/>
            <person name="Huang E."/>
            <person name="Gao Y."/>
            <person name="Liu J."/>
            <person name="Shao H."/>
            <person name="Ye R."/>
            <person name="Li L."/>
            <person name="Wei W."/>
            <person name="Wang X."/>
            <person name="Wang C."/>
            <person name="Yang T."/>
            <person name="Huo Q."/>
            <person name="Li W."/>
            <person name="Guo W."/>
            <person name="Chen H."/>
            <person name="Zhou L."/>
            <person name="Ni X."/>
            <person name="Tian J."/>
            <person name="Zhou Y."/>
            <person name="Sheng Y."/>
            <person name="Liu T."/>
            <person name="Pan Y."/>
            <person name="Xia L."/>
            <person name="Li J."/>
            <person name="Zhao F."/>
            <person name="Cao W."/>
        </authorList>
    </citation>
    <scope>NUCLEOTIDE SEQUENCE</scope>
    <source>
        <strain evidence="1">Dsil-2018</strain>
    </source>
</reference>
<proteinExistence type="predicted"/>
<accession>A0ACB8CDM4</accession>
<protein>
    <submittedName>
        <fullName evidence="1">Uncharacterized protein</fullName>
    </submittedName>
</protein>